<protein>
    <recommendedName>
        <fullName evidence="4">Carbohydrate ABC transporter substrate-binding protein</fullName>
    </recommendedName>
</protein>
<dbReference type="RefSeq" id="WP_264990468.1">
    <property type="nucleotide sequence ID" value="NZ_BRZA01000012.1"/>
</dbReference>
<name>A0ABQ5NRC0_9BACI</name>
<accession>A0ABQ5NRC0</accession>
<evidence type="ECO:0000313" key="2">
    <source>
        <dbReference type="EMBL" id="GLC90559.1"/>
    </source>
</evidence>
<dbReference type="Gene3D" id="3.40.190.10">
    <property type="entry name" value="Periplasmic binding protein-like II"/>
    <property type="match status" value="1"/>
</dbReference>
<dbReference type="PROSITE" id="PS51257">
    <property type="entry name" value="PROKAR_LIPOPROTEIN"/>
    <property type="match status" value="1"/>
</dbReference>
<reference evidence="2" key="1">
    <citation type="submission" date="2022-08" db="EMBL/GenBank/DDBJ databases">
        <title>Draft genome sequence of Lysinibacillus sp. strain KH24.</title>
        <authorList>
            <person name="Kanbe H."/>
            <person name="Itoh H."/>
        </authorList>
    </citation>
    <scope>NUCLEOTIDE SEQUENCE</scope>
    <source>
        <strain evidence="2">KH24</strain>
    </source>
</reference>
<dbReference type="Proteomes" id="UP001065593">
    <property type="component" value="Unassembled WGS sequence"/>
</dbReference>
<feature type="chain" id="PRO_5046304428" description="Carbohydrate ABC transporter substrate-binding protein" evidence="1">
    <location>
        <begin position="18"/>
        <end position="439"/>
    </location>
</feature>
<gene>
    <name evidence="2" type="ORF">LYSBPC_36860</name>
</gene>
<comment type="caution">
    <text evidence="2">The sequence shown here is derived from an EMBL/GenBank/DDBJ whole genome shotgun (WGS) entry which is preliminary data.</text>
</comment>
<evidence type="ECO:0000256" key="1">
    <source>
        <dbReference type="SAM" id="SignalP"/>
    </source>
</evidence>
<feature type="signal peptide" evidence="1">
    <location>
        <begin position="1"/>
        <end position="17"/>
    </location>
</feature>
<proteinExistence type="predicted"/>
<keyword evidence="3" id="KW-1185">Reference proteome</keyword>
<evidence type="ECO:0000313" key="3">
    <source>
        <dbReference type="Proteomes" id="UP001065593"/>
    </source>
</evidence>
<sequence>MKKLFLLYIFVSSLMLSGCINSNKEVLQVLTPFEGDTTEIEMINEQIKHLNIVLETNFLIGEDEFVTLQESEELWSEINKRALKSIDTKNYDLLIGFPTPYLDNLIQEDKLRNITKEILKELDNENFHKPVLDVIKKAGNGEIYFTSPSFNSMLFAINQEHLKAAGVDLPLQPLNWDTVEQMAKQISKKTDFNPISIGPGSADGLFMDFELVTAPMNIPIKDSINSTELYEEQEWADELNRIIDLVQLNKNDYRDESFFNGELSMKIMYPHELNILHRKGNIDQLGFPVKTDLNITILPPPSFKGHDLDIYIHTNNIALTSNTLNTITSLKVLKYLISKEYAIKAISEEKAFFRGNFPSYYDKDTLTLYKTKFPKLDNPKYLYYGEKGSYHPEVFTQEQYVRFHEVNRNIFPLMVNREMNIEQGVKEINIIYKEREGKK</sequence>
<organism evidence="2 3">
    <name type="scientific">Lysinibacillus piscis</name>
    <dbReference type="NCBI Taxonomy" id="2518931"/>
    <lineage>
        <taxon>Bacteria</taxon>
        <taxon>Bacillati</taxon>
        <taxon>Bacillota</taxon>
        <taxon>Bacilli</taxon>
        <taxon>Bacillales</taxon>
        <taxon>Bacillaceae</taxon>
        <taxon>Lysinibacillus</taxon>
    </lineage>
</organism>
<dbReference type="EMBL" id="BRZA01000012">
    <property type="protein sequence ID" value="GLC90559.1"/>
    <property type="molecule type" value="Genomic_DNA"/>
</dbReference>
<dbReference type="SUPFAM" id="SSF53850">
    <property type="entry name" value="Periplasmic binding protein-like II"/>
    <property type="match status" value="1"/>
</dbReference>
<evidence type="ECO:0008006" key="4">
    <source>
        <dbReference type="Google" id="ProtNLM"/>
    </source>
</evidence>
<keyword evidence="1" id="KW-0732">Signal</keyword>